<name>A0A0F9RF40_9ZZZZ</name>
<proteinExistence type="predicted"/>
<protein>
    <recommendedName>
        <fullName evidence="1">Imm-5-like domain-containing protein</fullName>
    </recommendedName>
</protein>
<sequence length="135" mass="15222">MLYTTGRLAREAGACESRYKKMAKYLGGVRKYGLNTPVALDKILEVCGFDDALWVLRCTTENSDRFNRLLACRFAEEVLPIYEKEYPKDKRPRRAIEVTRLYANGRATDKELAAAWAAAWAAARDAARAARAAWA</sequence>
<comment type="caution">
    <text evidence="2">The sequence shown here is derived from an EMBL/GenBank/DDBJ whole genome shotgun (WGS) entry which is preliminary data.</text>
</comment>
<organism evidence="2">
    <name type="scientific">marine sediment metagenome</name>
    <dbReference type="NCBI Taxonomy" id="412755"/>
    <lineage>
        <taxon>unclassified sequences</taxon>
        <taxon>metagenomes</taxon>
        <taxon>ecological metagenomes</taxon>
    </lineage>
</organism>
<dbReference type="Pfam" id="PF21805">
    <property type="entry name" value="Imm5_like"/>
    <property type="match status" value="1"/>
</dbReference>
<evidence type="ECO:0000259" key="1">
    <source>
        <dbReference type="Pfam" id="PF21805"/>
    </source>
</evidence>
<feature type="domain" description="Imm-5-like" evidence="1">
    <location>
        <begin position="71"/>
        <end position="132"/>
    </location>
</feature>
<reference evidence="2" key="1">
    <citation type="journal article" date="2015" name="Nature">
        <title>Complex archaea that bridge the gap between prokaryotes and eukaryotes.</title>
        <authorList>
            <person name="Spang A."/>
            <person name="Saw J.H."/>
            <person name="Jorgensen S.L."/>
            <person name="Zaremba-Niedzwiedzka K."/>
            <person name="Martijn J."/>
            <person name="Lind A.E."/>
            <person name="van Eijk R."/>
            <person name="Schleper C."/>
            <person name="Guy L."/>
            <person name="Ettema T.J."/>
        </authorList>
    </citation>
    <scope>NUCLEOTIDE SEQUENCE</scope>
</reference>
<feature type="non-terminal residue" evidence="2">
    <location>
        <position position="135"/>
    </location>
</feature>
<dbReference type="EMBL" id="LAZR01002948">
    <property type="protein sequence ID" value="KKN23696.1"/>
    <property type="molecule type" value="Genomic_DNA"/>
</dbReference>
<evidence type="ECO:0000313" key="2">
    <source>
        <dbReference type="EMBL" id="KKN23696.1"/>
    </source>
</evidence>
<accession>A0A0F9RF40</accession>
<dbReference type="AlphaFoldDB" id="A0A0F9RF40"/>
<dbReference type="InterPro" id="IPR048667">
    <property type="entry name" value="Imm5-like"/>
</dbReference>
<gene>
    <name evidence="2" type="ORF">LCGC14_0902550</name>
</gene>